<feature type="region of interest" description="Disordered" evidence="7">
    <location>
        <begin position="225"/>
        <end position="251"/>
    </location>
</feature>
<comment type="subcellular location">
    <subcellularLocation>
        <location evidence="1">Nucleus</location>
    </subcellularLocation>
</comment>
<protein>
    <recommendedName>
        <fullName evidence="6">Probable U2 small nuclear ribonucleoprotein A'</fullName>
    </recommendedName>
</protein>
<keyword evidence="8" id="KW-0687">Ribonucleoprotein</keyword>
<keyword evidence="3" id="KW-0677">Repeat</keyword>
<comment type="similarity">
    <text evidence="5">Belongs to the U2 small nuclear ribonucleoprotein A family.</text>
</comment>
<dbReference type="PANTHER" id="PTHR10552:SF6">
    <property type="entry name" value="U2 SMALL NUCLEAR RIBONUCLEOPROTEIN A"/>
    <property type="match status" value="1"/>
</dbReference>
<feature type="compositionally biased region" description="Polar residues" evidence="7">
    <location>
        <begin position="228"/>
        <end position="240"/>
    </location>
</feature>
<evidence type="ECO:0000256" key="2">
    <source>
        <dbReference type="ARBA" id="ARBA00022614"/>
    </source>
</evidence>
<evidence type="ECO:0000256" key="1">
    <source>
        <dbReference type="ARBA" id="ARBA00004123"/>
    </source>
</evidence>
<proteinExistence type="evidence at transcript level"/>
<keyword evidence="2" id="KW-0433">Leucine-rich repeat</keyword>
<evidence type="ECO:0000256" key="5">
    <source>
        <dbReference type="ARBA" id="ARBA00024196"/>
    </source>
</evidence>
<dbReference type="PANTHER" id="PTHR10552">
    <property type="entry name" value="U2 SMALL NUCLEAR RIBONUCLEOPROTEIN A"/>
    <property type="match status" value="1"/>
</dbReference>
<evidence type="ECO:0000256" key="6">
    <source>
        <dbReference type="ARBA" id="ARBA00069881"/>
    </source>
</evidence>
<organism evidence="8">
    <name type="scientific">Caligus clemensi</name>
    <name type="common">Sea louse</name>
    <dbReference type="NCBI Taxonomy" id="344056"/>
    <lineage>
        <taxon>Eukaryota</taxon>
        <taxon>Metazoa</taxon>
        <taxon>Ecdysozoa</taxon>
        <taxon>Arthropoda</taxon>
        <taxon>Crustacea</taxon>
        <taxon>Multicrustacea</taxon>
        <taxon>Hexanauplia</taxon>
        <taxon>Copepoda</taxon>
        <taxon>Siphonostomatoida</taxon>
        <taxon>Caligidae</taxon>
        <taxon>Caligus</taxon>
    </lineage>
</organism>
<keyword evidence="4" id="KW-0539">Nucleus</keyword>
<gene>
    <name evidence="8" type="primary">RU2A</name>
</gene>
<dbReference type="SUPFAM" id="SSF52058">
    <property type="entry name" value="L domain-like"/>
    <property type="match status" value="1"/>
</dbReference>
<dbReference type="EMBL" id="BT081328">
    <property type="protein sequence ID" value="ACO15752.1"/>
    <property type="molecule type" value="mRNA"/>
</dbReference>
<sequence length="251" mass="28428">MVKLTPDLIEGSAQYINPVRDRELDLRGYKIPVIENMGATLDQFDCIDFSDNEIRQLDNFPFLPGIKTLLLNNNRIVRIGENISESLPNLSYLILTNNCLQELADLERLAKIKSLTHLSLMSNPVVSKADYRLYLIHKLPHLRMLDFKKVKLKEREEAKAKYKSEEGKKQLKEIKKKAAKTFTPGAPLQDEGKKDGGTHGLNPEQVRNIKAAIARATTLEEIERLNQMLRTGQMPSSGPASNGKDEEMDED</sequence>
<evidence type="ECO:0000256" key="3">
    <source>
        <dbReference type="ARBA" id="ARBA00022737"/>
    </source>
</evidence>
<dbReference type="Gene3D" id="3.80.10.10">
    <property type="entry name" value="Ribonuclease Inhibitor"/>
    <property type="match status" value="1"/>
</dbReference>
<feature type="region of interest" description="Disordered" evidence="7">
    <location>
        <begin position="178"/>
        <end position="206"/>
    </location>
</feature>
<dbReference type="GO" id="GO:0030620">
    <property type="term" value="F:U2 snRNA binding"/>
    <property type="evidence" value="ECO:0007669"/>
    <property type="project" value="InterPro"/>
</dbReference>
<dbReference type="AlphaFoldDB" id="C1C399"/>
<evidence type="ECO:0000313" key="8">
    <source>
        <dbReference type="EMBL" id="ACO15752.1"/>
    </source>
</evidence>
<dbReference type="FunFam" id="3.80.10.10:FF:000026">
    <property type="entry name" value="U2 small nuclear ribonucleoprotein A"/>
    <property type="match status" value="1"/>
</dbReference>
<evidence type="ECO:0000256" key="7">
    <source>
        <dbReference type="SAM" id="MobiDB-lite"/>
    </source>
</evidence>
<accession>C1C399</accession>
<reference evidence="8" key="1">
    <citation type="submission" date="2009-03" db="EMBL/GenBank/DDBJ databases">
        <title>Caligus clemensi ESTs and full-length cDNAs.</title>
        <authorList>
            <person name="Yasuike M."/>
            <person name="von Schalburg K."/>
            <person name="Cooper G."/>
            <person name="Leong J."/>
            <person name="Jones S.R.M."/>
            <person name="Koop B.F."/>
        </authorList>
    </citation>
    <scope>NUCLEOTIDE SEQUENCE</scope>
    <source>
        <tissue evidence="8">Whole</tissue>
    </source>
</reference>
<evidence type="ECO:0000256" key="4">
    <source>
        <dbReference type="ARBA" id="ARBA00023242"/>
    </source>
</evidence>
<dbReference type="PROSITE" id="PS51450">
    <property type="entry name" value="LRR"/>
    <property type="match status" value="1"/>
</dbReference>
<dbReference type="GO" id="GO:0005686">
    <property type="term" value="C:U2 snRNP"/>
    <property type="evidence" value="ECO:0007669"/>
    <property type="project" value="TreeGrafter"/>
</dbReference>
<dbReference type="InterPro" id="IPR044640">
    <property type="entry name" value="RU2A"/>
</dbReference>
<name>C1C399_CALCM</name>
<dbReference type="GO" id="GO:0000398">
    <property type="term" value="P:mRNA splicing, via spliceosome"/>
    <property type="evidence" value="ECO:0007669"/>
    <property type="project" value="InterPro"/>
</dbReference>
<dbReference type="InterPro" id="IPR032675">
    <property type="entry name" value="LRR_dom_sf"/>
</dbReference>
<dbReference type="Pfam" id="PF14580">
    <property type="entry name" value="LRR_9"/>
    <property type="match status" value="1"/>
</dbReference>
<dbReference type="InterPro" id="IPR001611">
    <property type="entry name" value="Leu-rich_rpt"/>
</dbReference>